<dbReference type="PANTHER" id="PTHR33112:SF16">
    <property type="entry name" value="HETEROKARYON INCOMPATIBILITY DOMAIN-CONTAINING PROTEIN"/>
    <property type="match status" value="1"/>
</dbReference>
<dbReference type="Pfam" id="PF06985">
    <property type="entry name" value="HET"/>
    <property type="match status" value="1"/>
</dbReference>
<evidence type="ECO:0000259" key="1">
    <source>
        <dbReference type="Pfam" id="PF06985"/>
    </source>
</evidence>
<dbReference type="EMBL" id="PXXK01000193">
    <property type="protein sequence ID" value="RFN48864.1"/>
    <property type="molecule type" value="Genomic_DNA"/>
</dbReference>
<dbReference type="Proteomes" id="UP000265631">
    <property type="component" value="Unassembled WGS sequence"/>
</dbReference>
<dbReference type="InterPro" id="IPR010730">
    <property type="entry name" value="HET"/>
</dbReference>
<accession>A0A395MLP5</accession>
<dbReference type="PANTHER" id="PTHR33112">
    <property type="entry name" value="DOMAIN PROTEIN, PUTATIVE-RELATED"/>
    <property type="match status" value="1"/>
</dbReference>
<comment type="caution">
    <text evidence="2">The sequence shown here is derived from an EMBL/GenBank/DDBJ whole genome shotgun (WGS) entry which is preliminary data.</text>
</comment>
<keyword evidence="3" id="KW-1185">Reference proteome</keyword>
<gene>
    <name evidence="2" type="ORF">FIE12Z_6919</name>
</gene>
<evidence type="ECO:0000313" key="3">
    <source>
        <dbReference type="Proteomes" id="UP000265631"/>
    </source>
</evidence>
<protein>
    <submittedName>
        <fullName evidence="2">Heterokaryon incompatibility protein</fullName>
    </submittedName>
</protein>
<proteinExistence type="predicted"/>
<sequence length="587" mass="66496">MSWGRQIAVHILPPYISSSGTDRGYGPLLQIEVVSADESPNALLTTSRRQIVCYAIERHRFEYARNWLGDSVSKGPGQVYHPEPSIKNDESSALPLPTRLLDIGSPKRVSRMKISRLRNQMETASIKLWTTSAESSGQYIALSHRWGNDESCKLTKDKITTFHEGISFSSLPKTYQDAMIVARRLGYRYIWIDALCIVQDDPDDWLRESIRMAAVYHHAACTIAAHTSRHSDSGFLDDALNPVPTFQVRSKDDRSRYISNLTLASDFYDQVTRSFLSQRGWVFQERVLSRRILHFVKHHIFFEDESGVTADDLGGTGIPVAHAWTEHKLNIDDSFRGSAYWYSLVERYSACSLTFDKDRLPAIASLAKEFCKNSKTGPYLFGLWESSLHLGLLWIDASGTWLGIAPEGAHDLPPSWSWARCKGKVIYPQMLSDSFAKAGFKFVEDKDSEEQSDAAFHGISARQRTLSLKGLVLDLHKASATKNNQPIGSPFFDPPVRHLYRLVSSEGTLGSWVALDGPQQAAHYFRKLSCLLVCSHHTTDNDFVYRHHKKYYFLLLEETDNGSAYRRVGIGVTTSYLWTDERIINIR</sequence>
<name>A0A395MLP5_9HYPO</name>
<evidence type="ECO:0000313" key="2">
    <source>
        <dbReference type="EMBL" id="RFN48864.1"/>
    </source>
</evidence>
<reference evidence="2 3" key="1">
    <citation type="journal article" date="2018" name="PLoS Pathog.">
        <title>Evolution of structural diversity of trichothecenes, a family of toxins produced by plant pathogenic and entomopathogenic fungi.</title>
        <authorList>
            <person name="Proctor R.H."/>
            <person name="McCormick S.P."/>
            <person name="Kim H.S."/>
            <person name="Cardoza R.E."/>
            <person name="Stanley A.M."/>
            <person name="Lindo L."/>
            <person name="Kelly A."/>
            <person name="Brown D.W."/>
            <person name="Lee T."/>
            <person name="Vaughan M.M."/>
            <person name="Alexander N.J."/>
            <person name="Busman M."/>
            <person name="Gutierrez S."/>
        </authorList>
    </citation>
    <scope>NUCLEOTIDE SEQUENCE [LARGE SCALE GENOMIC DNA]</scope>
    <source>
        <strain evidence="2 3">NRRL 13405</strain>
    </source>
</reference>
<organism evidence="2 3">
    <name type="scientific">Fusarium flagelliforme</name>
    <dbReference type="NCBI Taxonomy" id="2675880"/>
    <lineage>
        <taxon>Eukaryota</taxon>
        <taxon>Fungi</taxon>
        <taxon>Dikarya</taxon>
        <taxon>Ascomycota</taxon>
        <taxon>Pezizomycotina</taxon>
        <taxon>Sordariomycetes</taxon>
        <taxon>Hypocreomycetidae</taxon>
        <taxon>Hypocreales</taxon>
        <taxon>Nectriaceae</taxon>
        <taxon>Fusarium</taxon>
        <taxon>Fusarium incarnatum-equiseti species complex</taxon>
    </lineage>
</organism>
<feature type="domain" description="Heterokaryon incompatibility" evidence="1">
    <location>
        <begin position="139"/>
        <end position="285"/>
    </location>
</feature>
<dbReference type="AlphaFoldDB" id="A0A395MLP5"/>